<reference evidence="1" key="2">
    <citation type="submission" date="2020-09" db="EMBL/GenBank/DDBJ databases">
        <authorList>
            <person name="Sun Q."/>
            <person name="Zhou Y."/>
        </authorList>
    </citation>
    <scope>NUCLEOTIDE SEQUENCE</scope>
    <source>
        <strain evidence="1">CGMCC 1.15958</strain>
    </source>
</reference>
<dbReference type="EMBL" id="BMKK01000004">
    <property type="protein sequence ID" value="GGD58965.1"/>
    <property type="molecule type" value="Genomic_DNA"/>
</dbReference>
<accession>A0A916YT81</accession>
<evidence type="ECO:0000313" key="2">
    <source>
        <dbReference type="Proteomes" id="UP000609064"/>
    </source>
</evidence>
<name>A0A916YT81_9BACT</name>
<organism evidence="1 2">
    <name type="scientific">Emticicia aquatilis</name>
    <dbReference type="NCBI Taxonomy" id="1537369"/>
    <lineage>
        <taxon>Bacteria</taxon>
        <taxon>Pseudomonadati</taxon>
        <taxon>Bacteroidota</taxon>
        <taxon>Cytophagia</taxon>
        <taxon>Cytophagales</taxon>
        <taxon>Leadbetterellaceae</taxon>
        <taxon>Emticicia</taxon>
    </lineage>
</organism>
<comment type="caution">
    <text evidence="1">The sequence shown here is derived from an EMBL/GenBank/DDBJ whole genome shotgun (WGS) entry which is preliminary data.</text>
</comment>
<dbReference type="AlphaFoldDB" id="A0A916YT81"/>
<protein>
    <submittedName>
        <fullName evidence="1">Uncharacterized protein</fullName>
    </submittedName>
</protein>
<gene>
    <name evidence="1" type="ORF">GCM10011514_23660</name>
</gene>
<reference evidence="1" key="1">
    <citation type="journal article" date="2014" name="Int. J. Syst. Evol. Microbiol.">
        <title>Complete genome sequence of Corynebacterium casei LMG S-19264T (=DSM 44701T), isolated from a smear-ripened cheese.</title>
        <authorList>
            <consortium name="US DOE Joint Genome Institute (JGI-PGF)"/>
            <person name="Walter F."/>
            <person name="Albersmeier A."/>
            <person name="Kalinowski J."/>
            <person name="Ruckert C."/>
        </authorList>
    </citation>
    <scope>NUCLEOTIDE SEQUENCE</scope>
    <source>
        <strain evidence="1">CGMCC 1.15958</strain>
    </source>
</reference>
<keyword evidence="2" id="KW-1185">Reference proteome</keyword>
<evidence type="ECO:0000313" key="1">
    <source>
        <dbReference type="EMBL" id="GGD58965.1"/>
    </source>
</evidence>
<dbReference type="Proteomes" id="UP000609064">
    <property type="component" value="Unassembled WGS sequence"/>
</dbReference>
<sequence length="239" mass="27631">MMLVLFFSYSDTSAQQHSAFLNVPETQIFKNKNASILVKNVKYTEYYKEFDCRWETSHAVVSGLSDTTAQNYVNDWLSGMTFFGTCDGDHECLDIASFHYFYKMTYVTAVQNDLLGFFQKAGNCKTYETPCCETQDWEIYDLKQKRFLLESDIFKQDALSQKLFFKAIEDKVAQRHLKLISDWKAFDRQIGIENQTGGNAKIVVYLLEDVVGQPKGLKLEFSAQEIAKILNNEIVKRVF</sequence>
<proteinExistence type="predicted"/>